<evidence type="ECO:0000313" key="2">
    <source>
        <dbReference type="Proteomes" id="UP000010820"/>
    </source>
</evidence>
<accession>L0GPG5</accession>
<dbReference type="EMBL" id="CP003071">
    <property type="protein sequence ID" value="AGA87682.1"/>
    <property type="molecule type" value="Genomic_DNA"/>
</dbReference>
<dbReference type="Proteomes" id="UP000010820">
    <property type="component" value="Chromosome"/>
</dbReference>
<name>L0GPG5_STUST</name>
<dbReference type="HOGENOM" id="CLU_141633_0_0_6"/>
<dbReference type="eggNOG" id="ENOG5033GZC">
    <property type="taxonomic scope" value="Bacteria"/>
</dbReference>
<dbReference type="SUPFAM" id="SSF141371">
    <property type="entry name" value="PilZ domain-like"/>
    <property type="match status" value="1"/>
</dbReference>
<evidence type="ECO:0000313" key="1">
    <source>
        <dbReference type="EMBL" id="AGA87682.1"/>
    </source>
</evidence>
<evidence type="ECO:0008006" key="3">
    <source>
        <dbReference type="Google" id="ProtNLM"/>
    </source>
</evidence>
<sequence>MQGKVEGSDDMNMANQRRIQRHQLPYYLNVFNRFTEKPLGFIGNLSEGGLMLISPYPMMLGVRFEMRLKIPGQTGQLRHVDFSAFSLWSSEDVTPGSYDTGFSLIEPPGEIREMITALHHYFSFQPMLHIPLAHHASAASDRFTDKDCCHGL</sequence>
<reference evidence="1 2" key="1">
    <citation type="submission" date="2011-10" db="EMBL/GenBank/DDBJ databases">
        <title>Complete sequence of chromosome of Pseudomonas stutzeri RCH2.</title>
        <authorList>
            <consortium name="US DOE Joint Genome Institute"/>
            <person name="Lucas S."/>
            <person name="Han J."/>
            <person name="Lapidus A."/>
            <person name="Cheng J.-F."/>
            <person name="Goodwin L."/>
            <person name="Pitluck S."/>
            <person name="Peters L."/>
            <person name="Ovchinnikova G."/>
            <person name="Zeytun A."/>
            <person name="Lu M."/>
            <person name="Detter J.C."/>
            <person name="Han C."/>
            <person name="Tapia R."/>
            <person name="Land M."/>
            <person name="Hauser L."/>
            <person name="Kyrpides N."/>
            <person name="Ivanova N."/>
            <person name="Pagani I."/>
            <person name="Chakraborty R."/>
            <person name="Arkin A."/>
            <person name="Dehal P."/>
            <person name="Wall J."/>
            <person name="Hazen T."/>
            <person name="Woyke T."/>
        </authorList>
    </citation>
    <scope>NUCLEOTIDE SEQUENCE [LARGE SCALE GENOMIC DNA]</scope>
    <source>
        <strain evidence="1 2">RCH2</strain>
    </source>
</reference>
<gene>
    <name evidence="1" type="ORF">Psest_3187</name>
</gene>
<dbReference type="STRING" id="644801.Psest_3187"/>
<dbReference type="AlphaFoldDB" id="L0GPG5"/>
<dbReference type="PATRIC" id="fig|644801.3.peg.3097"/>
<protein>
    <recommendedName>
        <fullName evidence="3">PilZ domain-containing protein</fullName>
    </recommendedName>
</protein>
<proteinExistence type="predicted"/>
<dbReference type="KEGG" id="psh:Psest_3187"/>
<organism evidence="1 2">
    <name type="scientific">Stutzerimonas stutzeri RCH2</name>
    <dbReference type="NCBI Taxonomy" id="644801"/>
    <lineage>
        <taxon>Bacteria</taxon>
        <taxon>Pseudomonadati</taxon>
        <taxon>Pseudomonadota</taxon>
        <taxon>Gammaproteobacteria</taxon>
        <taxon>Pseudomonadales</taxon>
        <taxon>Pseudomonadaceae</taxon>
        <taxon>Stutzerimonas</taxon>
    </lineage>
</organism>